<reference evidence="1" key="1">
    <citation type="submission" date="2014-11" db="EMBL/GenBank/DDBJ databases">
        <authorList>
            <person name="Amaro Gonzalez C."/>
        </authorList>
    </citation>
    <scope>NUCLEOTIDE SEQUENCE</scope>
</reference>
<protein>
    <submittedName>
        <fullName evidence="1">Uncharacterized protein</fullName>
    </submittedName>
</protein>
<proteinExistence type="predicted"/>
<dbReference type="EMBL" id="GBXM01105264">
    <property type="protein sequence ID" value="JAH03313.1"/>
    <property type="molecule type" value="Transcribed_RNA"/>
</dbReference>
<accession>A0A0E9PHK8</accession>
<evidence type="ECO:0000313" key="1">
    <source>
        <dbReference type="EMBL" id="JAH03313.1"/>
    </source>
</evidence>
<dbReference type="AlphaFoldDB" id="A0A0E9PHK8"/>
<name>A0A0E9PHK8_ANGAN</name>
<reference evidence="1" key="2">
    <citation type="journal article" date="2015" name="Fish Shellfish Immunol.">
        <title>Early steps in the European eel (Anguilla anguilla)-Vibrio vulnificus interaction in the gills: Role of the RtxA13 toxin.</title>
        <authorList>
            <person name="Callol A."/>
            <person name="Pajuelo D."/>
            <person name="Ebbesson L."/>
            <person name="Teles M."/>
            <person name="MacKenzie S."/>
            <person name="Amaro C."/>
        </authorList>
    </citation>
    <scope>NUCLEOTIDE SEQUENCE</scope>
</reference>
<organism evidence="1">
    <name type="scientific">Anguilla anguilla</name>
    <name type="common">European freshwater eel</name>
    <name type="synonym">Muraena anguilla</name>
    <dbReference type="NCBI Taxonomy" id="7936"/>
    <lineage>
        <taxon>Eukaryota</taxon>
        <taxon>Metazoa</taxon>
        <taxon>Chordata</taxon>
        <taxon>Craniata</taxon>
        <taxon>Vertebrata</taxon>
        <taxon>Euteleostomi</taxon>
        <taxon>Actinopterygii</taxon>
        <taxon>Neopterygii</taxon>
        <taxon>Teleostei</taxon>
        <taxon>Anguilliformes</taxon>
        <taxon>Anguillidae</taxon>
        <taxon>Anguilla</taxon>
    </lineage>
</organism>
<sequence length="19" mass="2022">MKASRASCNSAPRLSLCNL</sequence>